<feature type="transmembrane region" description="Helical" evidence="13">
    <location>
        <begin position="902"/>
        <end position="919"/>
    </location>
</feature>
<keyword evidence="7" id="KW-0256">Endoplasmic reticulum</keyword>
<feature type="transmembrane region" description="Helical" evidence="13">
    <location>
        <begin position="926"/>
        <end position="946"/>
    </location>
</feature>
<dbReference type="EMBL" id="JARKIF010000027">
    <property type="protein sequence ID" value="KAJ7614113.1"/>
    <property type="molecule type" value="Genomic_DNA"/>
</dbReference>
<dbReference type="FunFam" id="3.40.50.300:FF:000702">
    <property type="entry name" value="ABC transporter (Adp1)"/>
    <property type="match status" value="1"/>
</dbReference>
<protein>
    <recommendedName>
        <fullName evidence="15">ABC transporter domain-containing protein</fullName>
    </recommendedName>
</protein>
<comment type="subcellular location">
    <subcellularLocation>
        <location evidence="1">Endoplasmic reticulum membrane</location>
        <topology evidence="1">Multi-pass membrane protein</topology>
    </subcellularLocation>
</comment>
<dbReference type="PROSITE" id="PS00022">
    <property type="entry name" value="EGF_1"/>
    <property type="match status" value="1"/>
</dbReference>
<proteinExistence type="inferred from homology"/>
<feature type="transmembrane region" description="Helical" evidence="13">
    <location>
        <begin position="1039"/>
        <end position="1060"/>
    </location>
</feature>
<dbReference type="Pfam" id="PF19055">
    <property type="entry name" value="ABC2_membrane_7"/>
    <property type="match status" value="1"/>
</dbReference>
<evidence type="ECO:0000256" key="6">
    <source>
        <dbReference type="ARBA" id="ARBA00022741"/>
    </source>
</evidence>
<organism evidence="16 17">
    <name type="scientific">Roridomyces roridus</name>
    <dbReference type="NCBI Taxonomy" id="1738132"/>
    <lineage>
        <taxon>Eukaryota</taxon>
        <taxon>Fungi</taxon>
        <taxon>Dikarya</taxon>
        <taxon>Basidiomycota</taxon>
        <taxon>Agaricomycotina</taxon>
        <taxon>Agaricomycetes</taxon>
        <taxon>Agaricomycetidae</taxon>
        <taxon>Agaricales</taxon>
        <taxon>Marasmiineae</taxon>
        <taxon>Mycenaceae</taxon>
        <taxon>Roridomyces</taxon>
    </lineage>
</organism>
<dbReference type="Pfam" id="PF00005">
    <property type="entry name" value="ABC_tran"/>
    <property type="match status" value="1"/>
</dbReference>
<evidence type="ECO:0000256" key="1">
    <source>
        <dbReference type="ARBA" id="ARBA00004477"/>
    </source>
</evidence>
<evidence type="ECO:0000256" key="9">
    <source>
        <dbReference type="ARBA" id="ARBA00022989"/>
    </source>
</evidence>
<dbReference type="InterPro" id="IPR000742">
    <property type="entry name" value="EGF"/>
</dbReference>
<feature type="transmembrane region" description="Helical" evidence="13">
    <location>
        <begin position="843"/>
        <end position="864"/>
    </location>
</feature>
<evidence type="ECO:0000256" key="4">
    <source>
        <dbReference type="ARBA" id="ARBA00022692"/>
    </source>
</evidence>
<keyword evidence="10 13" id="KW-0472">Membrane</keyword>
<feature type="transmembrane region" description="Helical" evidence="13">
    <location>
        <begin position="808"/>
        <end position="831"/>
    </location>
</feature>
<dbReference type="InterPro" id="IPR013525">
    <property type="entry name" value="ABC2_TM"/>
</dbReference>
<gene>
    <name evidence="16" type="ORF">FB45DRAFT_802659</name>
</gene>
<dbReference type="PROSITE" id="PS50893">
    <property type="entry name" value="ABC_TRANSPORTER_2"/>
    <property type="match status" value="1"/>
</dbReference>
<evidence type="ECO:0000256" key="2">
    <source>
        <dbReference type="ARBA" id="ARBA00005814"/>
    </source>
</evidence>
<dbReference type="InterPro" id="IPR050352">
    <property type="entry name" value="ABCG_transporters"/>
</dbReference>
<evidence type="ECO:0000256" key="13">
    <source>
        <dbReference type="SAM" id="Phobius"/>
    </source>
</evidence>
<keyword evidence="3" id="KW-0813">Transport</keyword>
<feature type="transmembrane region" description="Helical" evidence="13">
    <location>
        <begin position="952"/>
        <end position="971"/>
    </location>
</feature>
<dbReference type="Proteomes" id="UP001221142">
    <property type="component" value="Unassembled WGS sequence"/>
</dbReference>
<keyword evidence="5 14" id="KW-0732">Signal</keyword>
<name>A0AAD7FDN4_9AGAR</name>
<dbReference type="GO" id="GO:0140359">
    <property type="term" value="F:ABC-type transporter activity"/>
    <property type="evidence" value="ECO:0007669"/>
    <property type="project" value="InterPro"/>
</dbReference>
<keyword evidence="6" id="KW-0547">Nucleotide-binding</keyword>
<keyword evidence="11" id="KW-0325">Glycoprotein</keyword>
<evidence type="ECO:0000256" key="8">
    <source>
        <dbReference type="ARBA" id="ARBA00022840"/>
    </source>
</evidence>
<dbReference type="PANTHER" id="PTHR48041">
    <property type="entry name" value="ABC TRANSPORTER G FAMILY MEMBER 28"/>
    <property type="match status" value="1"/>
</dbReference>
<evidence type="ECO:0000256" key="12">
    <source>
        <dbReference type="SAM" id="MobiDB-lite"/>
    </source>
</evidence>
<dbReference type="GO" id="GO:0005524">
    <property type="term" value="F:ATP binding"/>
    <property type="evidence" value="ECO:0007669"/>
    <property type="project" value="UniProtKB-KW"/>
</dbReference>
<feature type="chain" id="PRO_5041937812" description="ABC transporter domain-containing protein" evidence="14">
    <location>
        <begin position="22"/>
        <end position="1064"/>
    </location>
</feature>
<dbReference type="InterPro" id="IPR003439">
    <property type="entry name" value="ABC_transporter-like_ATP-bd"/>
</dbReference>
<evidence type="ECO:0000256" key="11">
    <source>
        <dbReference type="ARBA" id="ARBA00023180"/>
    </source>
</evidence>
<dbReference type="SUPFAM" id="SSF52540">
    <property type="entry name" value="P-loop containing nucleoside triphosphate hydrolases"/>
    <property type="match status" value="1"/>
</dbReference>
<feature type="signal peptide" evidence="14">
    <location>
        <begin position="1"/>
        <end position="21"/>
    </location>
</feature>
<comment type="similarity">
    <text evidence="2">Belongs to the ABC transporter superfamily. ABCG family. Eye pigment precursor importer (TC 3.A.1.204) subfamily.</text>
</comment>
<dbReference type="AlphaFoldDB" id="A0AAD7FDN4"/>
<accession>A0AAD7FDN4</accession>
<dbReference type="Pfam" id="PF01061">
    <property type="entry name" value="ABC2_membrane"/>
    <property type="match status" value="1"/>
</dbReference>
<dbReference type="PROSITE" id="PS00211">
    <property type="entry name" value="ABC_TRANSPORTER_1"/>
    <property type="match status" value="1"/>
</dbReference>
<evidence type="ECO:0000256" key="5">
    <source>
        <dbReference type="ARBA" id="ARBA00022729"/>
    </source>
</evidence>
<reference evidence="16" key="1">
    <citation type="submission" date="2023-03" db="EMBL/GenBank/DDBJ databases">
        <title>Massive genome expansion in bonnet fungi (Mycena s.s.) driven by repeated elements and novel gene families across ecological guilds.</title>
        <authorList>
            <consortium name="Lawrence Berkeley National Laboratory"/>
            <person name="Harder C.B."/>
            <person name="Miyauchi S."/>
            <person name="Viragh M."/>
            <person name="Kuo A."/>
            <person name="Thoen E."/>
            <person name="Andreopoulos B."/>
            <person name="Lu D."/>
            <person name="Skrede I."/>
            <person name="Drula E."/>
            <person name="Henrissat B."/>
            <person name="Morin E."/>
            <person name="Kohler A."/>
            <person name="Barry K."/>
            <person name="LaButti K."/>
            <person name="Morin E."/>
            <person name="Salamov A."/>
            <person name="Lipzen A."/>
            <person name="Mereny Z."/>
            <person name="Hegedus B."/>
            <person name="Baldrian P."/>
            <person name="Stursova M."/>
            <person name="Weitz H."/>
            <person name="Taylor A."/>
            <person name="Grigoriev I.V."/>
            <person name="Nagy L.G."/>
            <person name="Martin F."/>
            <person name="Kauserud H."/>
        </authorList>
    </citation>
    <scope>NUCLEOTIDE SEQUENCE</scope>
    <source>
        <strain evidence="16">9284</strain>
    </source>
</reference>
<evidence type="ECO:0000313" key="16">
    <source>
        <dbReference type="EMBL" id="KAJ7614113.1"/>
    </source>
</evidence>
<keyword evidence="17" id="KW-1185">Reference proteome</keyword>
<dbReference type="CDD" id="cd03213">
    <property type="entry name" value="ABCG_EPDR"/>
    <property type="match status" value="1"/>
</dbReference>
<evidence type="ECO:0000256" key="10">
    <source>
        <dbReference type="ARBA" id="ARBA00023136"/>
    </source>
</evidence>
<keyword evidence="4 13" id="KW-0812">Transmembrane</keyword>
<dbReference type="InterPro" id="IPR017871">
    <property type="entry name" value="ABC_transporter-like_CS"/>
</dbReference>
<dbReference type="InterPro" id="IPR027417">
    <property type="entry name" value="P-loop_NTPase"/>
</dbReference>
<evidence type="ECO:0000256" key="14">
    <source>
        <dbReference type="SAM" id="SignalP"/>
    </source>
</evidence>
<evidence type="ECO:0000256" key="3">
    <source>
        <dbReference type="ARBA" id="ARBA00022448"/>
    </source>
</evidence>
<dbReference type="GO" id="GO:0016887">
    <property type="term" value="F:ATP hydrolysis activity"/>
    <property type="evidence" value="ECO:0007669"/>
    <property type="project" value="InterPro"/>
</dbReference>
<keyword evidence="8" id="KW-0067">ATP-binding</keyword>
<dbReference type="SMART" id="SM00382">
    <property type="entry name" value="AAA"/>
    <property type="match status" value="1"/>
</dbReference>
<dbReference type="Gene3D" id="3.40.50.300">
    <property type="entry name" value="P-loop containing nucleotide triphosphate hydrolases"/>
    <property type="match status" value="1"/>
</dbReference>
<keyword evidence="9 13" id="KW-1133">Transmembrane helix</keyword>
<evidence type="ECO:0000259" key="15">
    <source>
        <dbReference type="PROSITE" id="PS50893"/>
    </source>
</evidence>
<dbReference type="InterPro" id="IPR043926">
    <property type="entry name" value="ABCG_dom"/>
</dbReference>
<dbReference type="GO" id="GO:0005789">
    <property type="term" value="C:endoplasmic reticulum membrane"/>
    <property type="evidence" value="ECO:0007669"/>
    <property type="project" value="UniProtKB-SubCell"/>
</dbReference>
<feature type="region of interest" description="Disordered" evidence="12">
    <location>
        <begin position="665"/>
        <end position="701"/>
    </location>
</feature>
<dbReference type="PANTHER" id="PTHR48041:SF2">
    <property type="entry name" value="ATP-DEPENDENT PERMEASE-RELATED"/>
    <property type="match status" value="1"/>
</dbReference>
<sequence>MAPQSLRPWLLALLLGTPALAFKRPANSSWNKPGPLSSYQLTGPSSRAADDKCPPCFNCQLPAFACGQYGDCNPYDGQCKCPPGWGGIDCLIPQCDSLADGEQRRLREDGQSCECKEGWGGINCNVCETNQACAAFPLAGMPEGDDDINPEDMLCHKNGETVFNNHQICNVTNRKIIDQVGSDRAVQVTFSCDKPNEECSFQFWVAEVESFYCALDHCSSSTTPQYDTNVTTYACDNMKCSCIANRFICGEDGSVNIDDFLKEEIRGPAKFTCKSGVCRFEEPAMNELISDIFGDPYITLDCGGGECLHYSQVPGYQQPPKPDNTKWLALSAAGAGLLVIATSAILWYAGRASGGEFGQIRLPDDEQARLMNDHVPATLHFSNLSYTLGSRVLLDNISGTIKPGQVCAIMGASGAGKSTFLDILARKAKRGQVSGVTYVNGREVRNEEFKAVTGFVDQEDTLMSTLTVYETVLYSALLRLPRDMSLEAKKFRTLETLNELGILGIKDSRIGASGQRSISGGEKRRVSIACELVTSPSILFLDEPTSGLDAYNAHNVVESLVSLAKDYNRTVIFTIHQPRSNIVALFDQLILLASGKLVYSGEFSKCHAYFAQIGEPCPPGFNIADFLIDMTVQAGMDGHNSTEDSPTLQPATPIDDVTNLRDEERGLGRSVPLSVRSGSSPSPDHEETELQTRPNSIASASGKYIKRKTSQLLEAVSLSSSKKAVNAPISPKLAALVEAYAESSIARQIREEAEALRRANGDAGQATTELPDVAVETRLLRGRKRARYGTQFRILSGRAFKNLYRDPALLMAHYISSIALALICGLFFHNITNDISGFQNRLGLFFFTLALFGFSCLSSLGLFANERILFIRERANGYYSTFTYFSSKVLFDILPLRVVPPIMFGGIVYGLVGLVPTVVSFWKFMLILVLFNLTTAMVVLFLSIAIASTSVAGLAGTLVMLFNLMFTGLLINRDSVPAAFRWLHTVSFFHAAFEALAVNELRYLHLTETKYGVELDVPAAVILSTFGLHAQSFWWPNTALLGIFFAVLTAASFLTLQFFVKEKR</sequence>
<dbReference type="InterPro" id="IPR003593">
    <property type="entry name" value="AAA+_ATPase"/>
</dbReference>
<evidence type="ECO:0000256" key="7">
    <source>
        <dbReference type="ARBA" id="ARBA00022824"/>
    </source>
</evidence>
<feature type="domain" description="ABC transporter" evidence="15">
    <location>
        <begin position="379"/>
        <end position="619"/>
    </location>
</feature>
<evidence type="ECO:0000313" key="17">
    <source>
        <dbReference type="Proteomes" id="UP001221142"/>
    </source>
</evidence>
<comment type="caution">
    <text evidence="16">The sequence shown here is derived from an EMBL/GenBank/DDBJ whole genome shotgun (WGS) entry which is preliminary data.</text>
</comment>